<dbReference type="EMBL" id="AP022360">
    <property type="protein sequence ID" value="BBU81636.1"/>
    <property type="molecule type" value="Genomic_DNA"/>
</dbReference>
<evidence type="ECO:0000313" key="5">
    <source>
        <dbReference type="Proteomes" id="UP000467488"/>
    </source>
</evidence>
<sequence>MTRCGTRHPADQVIPQQDPRGNTLYWIGPPGGKCDAGPGTDFAAVDEGYVSITPLHVDLTAHSAQDVVSDWLNSVGVGTQW</sequence>
<proteinExistence type="predicted"/>
<evidence type="ECO:0000313" key="4">
    <source>
        <dbReference type="EMBL" id="BBU81636.1"/>
    </source>
</evidence>
<dbReference type="Gene3D" id="3.40.1210.10">
    <property type="entry name" value="Survival protein SurE-like phosphatase/nucleotidase"/>
    <property type="match status" value="1"/>
</dbReference>
<protein>
    <recommendedName>
        <fullName evidence="2">5'-nucleotidase</fullName>
        <ecNumber evidence="2">3.1.3.5</ecNumber>
    </recommendedName>
</protein>
<evidence type="ECO:0000256" key="2">
    <source>
        <dbReference type="ARBA" id="ARBA00012643"/>
    </source>
</evidence>
<dbReference type="SUPFAM" id="SSF64167">
    <property type="entry name" value="SurE-like"/>
    <property type="match status" value="1"/>
</dbReference>
<evidence type="ECO:0000256" key="1">
    <source>
        <dbReference type="ARBA" id="ARBA00000815"/>
    </source>
</evidence>
<dbReference type="AlphaFoldDB" id="A0A8S0FND4"/>
<comment type="catalytic activity">
    <reaction evidence="1">
        <text>a ribonucleoside 5'-phosphate + H2O = a ribonucleoside + phosphate</text>
        <dbReference type="Rhea" id="RHEA:12484"/>
        <dbReference type="ChEBI" id="CHEBI:15377"/>
        <dbReference type="ChEBI" id="CHEBI:18254"/>
        <dbReference type="ChEBI" id="CHEBI:43474"/>
        <dbReference type="ChEBI" id="CHEBI:58043"/>
        <dbReference type="EC" id="3.1.3.5"/>
    </reaction>
</comment>
<feature type="region of interest" description="Disordered" evidence="3">
    <location>
        <begin position="1"/>
        <end position="21"/>
    </location>
</feature>
<name>A0A8S0FND4_ECOLX</name>
<reference evidence="4 5" key="1">
    <citation type="submission" date="2020-01" db="EMBL/GenBank/DDBJ databases">
        <title>Dynamics of blaIMP-6 dissemination in carbapenem resistant Enterobacteriacea isolated from regional surveillance in Osaka, Japan.</title>
        <authorList>
            <person name="Abe R."/>
            <person name="Akeda Y."/>
            <person name="Sugawara Y."/>
            <person name="Yamamoto N."/>
            <person name="Tomono K."/>
            <person name="Takeuchi D."/>
            <person name="Kawahara R."/>
            <person name="Hamada S."/>
        </authorList>
    </citation>
    <scope>NUCLEOTIDE SEQUENCE [LARGE SCALE GENOMIC DNA]</scope>
    <source>
        <strain evidence="4 5">E300</strain>
    </source>
</reference>
<dbReference type="Proteomes" id="UP000467488">
    <property type="component" value="Chromosome"/>
</dbReference>
<evidence type="ECO:0000256" key="3">
    <source>
        <dbReference type="SAM" id="MobiDB-lite"/>
    </source>
</evidence>
<gene>
    <name evidence="4" type="ORF">EIMP300_30360</name>
</gene>
<accession>A0A8S0FND4</accession>
<organism evidence="4 5">
    <name type="scientific">Escherichia coli</name>
    <dbReference type="NCBI Taxonomy" id="562"/>
    <lineage>
        <taxon>Bacteria</taxon>
        <taxon>Pseudomonadati</taxon>
        <taxon>Pseudomonadota</taxon>
        <taxon>Gammaproteobacteria</taxon>
        <taxon>Enterobacterales</taxon>
        <taxon>Enterobacteriaceae</taxon>
        <taxon>Escherichia</taxon>
    </lineage>
</organism>
<dbReference type="InterPro" id="IPR036523">
    <property type="entry name" value="SurE-like_sf"/>
</dbReference>
<dbReference type="EC" id="3.1.3.5" evidence="2"/>
<dbReference type="GO" id="GO:0008253">
    <property type="term" value="F:5'-nucleotidase activity"/>
    <property type="evidence" value="ECO:0007669"/>
    <property type="project" value="UniProtKB-EC"/>
</dbReference>